<protein>
    <submittedName>
        <fullName evidence="2">DUF3106 domain-containing protein</fullName>
    </submittedName>
</protein>
<evidence type="ECO:0000313" key="3">
    <source>
        <dbReference type="Proteomes" id="UP000578091"/>
    </source>
</evidence>
<dbReference type="AlphaFoldDB" id="A0A853J9H2"/>
<feature type="chain" id="PRO_5032625396" evidence="1">
    <location>
        <begin position="22"/>
        <end position="210"/>
    </location>
</feature>
<comment type="caution">
    <text evidence="2">The sequence shown here is derived from an EMBL/GenBank/DDBJ whole genome shotgun (WGS) entry which is preliminary data.</text>
</comment>
<gene>
    <name evidence="2" type="ORF">H0E84_05300</name>
</gene>
<keyword evidence="1" id="KW-0732">Signal</keyword>
<evidence type="ECO:0000256" key="1">
    <source>
        <dbReference type="SAM" id="SignalP"/>
    </source>
</evidence>
<dbReference type="Proteomes" id="UP000578091">
    <property type="component" value="Unassembled WGS sequence"/>
</dbReference>
<dbReference type="RefSeq" id="WP_180677597.1">
    <property type="nucleotide sequence ID" value="NZ_JACCKA010000039.1"/>
</dbReference>
<reference evidence="2 3" key="1">
    <citation type="submission" date="2020-07" db="EMBL/GenBank/DDBJ databases">
        <title>Luteimonas sp. SJ-92.</title>
        <authorList>
            <person name="Huang X.-X."/>
            <person name="Xu L."/>
            <person name="Sun J.-Q."/>
        </authorList>
    </citation>
    <scope>NUCLEOTIDE SEQUENCE [LARGE SCALE GENOMIC DNA]</scope>
    <source>
        <strain evidence="2 3">SJ-92</strain>
    </source>
</reference>
<accession>A0A853J9H2</accession>
<proteinExistence type="predicted"/>
<organism evidence="2 3">
    <name type="scientific">Luteimonas salinisoli</name>
    <dbReference type="NCBI Taxonomy" id="2752307"/>
    <lineage>
        <taxon>Bacteria</taxon>
        <taxon>Pseudomonadati</taxon>
        <taxon>Pseudomonadota</taxon>
        <taxon>Gammaproteobacteria</taxon>
        <taxon>Lysobacterales</taxon>
        <taxon>Lysobacteraceae</taxon>
        <taxon>Luteimonas</taxon>
    </lineage>
</organism>
<name>A0A853J9H2_9GAMM</name>
<dbReference type="EMBL" id="JACCKA010000039">
    <property type="protein sequence ID" value="NZA25793.1"/>
    <property type="molecule type" value="Genomic_DNA"/>
</dbReference>
<sequence length="210" mass="23461">MRPSPVATAALALLLGLPAAALPPALERQLAALPSAERARLVERHARLREMAPQERAALRRRIADWDALPRQERRDRRDAWAAWQALPESERERLRAAARAYAALPPERQQALNERYAELDDYERTGWLLGPDLGADWPQLHGLFALVPVSERAALLEALRGLGVRARADLAMLAQRTPPEEREALRSSLLSVAPENRAAWLRRQVGPAP</sequence>
<dbReference type="Pfam" id="PF11304">
    <property type="entry name" value="DUF3106"/>
    <property type="match status" value="1"/>
</dbReference>
<evidence type="ECO:0000313" key="2">
    <source>
        <dbReference type="EMBL" id="NZA25793.1"/>
    </source>
</evidence>
<feature type="signal peptide" evidence="1">
    <location>
        <begin position="1"/>
        <end position="21"/>
    </location>
</feature>
<keyword evidence="3" id="KW-1185">Reference proteome</keyword>
<dbReference type="InterPro" id="IPR021455">
    <property type="entry name" value="DUF3106"/>
</dbReference>